<keyword evidence="1" id="KW-0732">Signal</keyword>
<comment type="caution">
    <text evidence="2">The sequence shown here is derived from an EMBL/GenBank/DDBJ whole genome shotgun (WGS) entry which is preliminary data.</text>
</comment>
<dbReference type="EMBL" id="JADIMZ010000078">
    <property type="protein sequence ID" value="MBO8432656.1"/>
    <property type="molecule type" value="Genomic_DNA"/>
</dbReference>
<organism evidence="2 3">
    <name type="scientific">Candidatus Pullibacteroides excrementavium</name>
    <dbReference type="NCBI Taxonomy" id="2840905"/>
    <lineage>
        <taxon>Bacteria</taxon>
        <taxon>Pseudomonadati</taxon>
        <taxon>Bacteroidota</taxon>
        <taxon>Bacteroidia</taxon>
        <taxon>Bacteroidales</taxon>
        <taxon>Candidatus Pullibacteroides</taxon>
    </lineage>
</organism>
<evidence type="ECO:0000313" key="3">
    <source>
        <dbReference type="Proteomes" id="UP000823612"/>
    </source>
</evidence>
<dbReference type="AlphaFoldDB" id="A0A9D9DS35"/>
<evidence type="ECO:0008006" key="4">
    <source>
        <dbReference type="Google" id="ProtNLM"/>
    </source>
</evidence>
<protein>
    <recommendedName>
        <fullName evidence="4">Lipoprotein</fullName>
    </recommendedName>
</protein>
<feature type="chain" id="PRO_5038564062" description="Lipoprotein" evidence="1">
    <location>
        <begin position="20"/>
        <end position="245"/>
    </location>
</feature>
<reference evidence="2" key="1">
    <citation type="submission" date="2020-10" db="EMBL/GenBank/DDBJ databases">
        <authorList>
            <person name="Gilroy R."/>
        </authorList>
    </citation>
    <scope>NUCLEOTIDE SEQUENCE</scope>
    <source>
        <strain evidence="2">2889</strain>
    </source>
</reference>
<proteinExistence type="predicted"/>
<accession>A0A9D9DS35</accession>
<dbReference type="PROSITE" id="PS51257">
    <property type="entry name" value="PROKAR_LIPOPROTEIN"/>
    <property type="match status" value="1"/>
</dbReference>
<name>A0A9D9DS35_9BACT</name>
<gene>
    <name evidence="2" type="ORF">IAB08_05130</name>
</gene>
<evidence type="ECO:0000313" key="2">
    <source>
        <dbReference type="EMBL" id="MBO8432656.1"/>
    </source>
</evidence>
<sequence length="245" mass="28424">MKRKRFLPIWAKAGLPVMAALFFTSCGWECQGIPEELPWFVPYDYAGKTVSFTNGEDTVEVSYDYPSKKMWTYRNYSMSRGRCETRIVQRGCWGGYQELEAMRDSMEAEEYYYSPLSFSMTQTCYKENICTNYELSYRLPDTTMRPTSRERRMECMAGTKISLEFLQAGNSSGTLPGFHYLSEWTSEGGKTYHRVLKHVIVIPKARHGHFDTIYFADRKGMVQMVSEEQGETWYLIPPEDEAGAE</sequence>
<reference evidence="2" key="2">
    <citation type="journal article" date="2021" name="PeerJ">
        <title>Extensive microbial diversity within the chicken gut microbiome revealed by metagenomics and culture.</title>
        <authorList>
            <person name="Gilroy R."/>
            <person name="Ravi A."/>
            <person name="Getino M."/>
            <person name="Pursley I."/>
            <person name="Horton D.L."/>
            <person name="Alikhan N.F."/>
            <person name="Baker D."/>
            <person name="Gharbi K."/>
            <person name="Hall N."/>
            <person name="Watson M."/>
            <person name="Adriaenssens E.M."/>
            <person name="Foster-Nyarko E."/>
            <person name="Jarju S."/>
            <person name="Secka A."/>
            <person name="Antonio M."/>
            <person name="Oren A."/>
            <person name="Chaudhuri R.R."/>
            <person name="La Ragione R."/>
            <person name="Hildebrand F."/>
            <person name="Pallen M.J."/>
        </authorList>
    </citation>
    <scope>NUCLEOTIDE SEQUENCE</scope>
    <source>
        <strain evidence="2">2889</strain>
    </source>
</reference>
<evidence type="ECO:0000256" key="1">
    <source>
        <dbReference type="SAM" id="SignalP"/>
    </source>
</evidence>
<feature type="signal peptide" evidence="1">
    <location>
        <begin position="1"/>
        <end position="19"/>
    </location>
</feature>
<dbReference type="Proteomes" id="UP000823612">
    <property type="component" value="Unassembled WGS sequence"/>
</dbReference>